<dbReference type="EMBL" id="KN050675">
    <property type="protein sequence ID" value="KFL97020.1"/>
    <property type="molecule type" value="Genomic_DNA"/>
</dbReference>
<accession>A0AB34P140</accession>
<sequence>MTVFYYTLDFVNKNTKSNFFETYFKDVSCETIIAVKNRFSFAYHYGLPYDNG</sequence>
<dbReference type="Proteomes" id="UP000030761">
    <property type="component" value="Unassembled WGS sequence"/>
</dbReference>
<dbReference type="AlphaFoldDB" id="A0AB34P140"/>
<proteinExistence type="predicted"/>
<reference evidence="1 2" key="1">
    <citation type="submission" date="2010-03" db="EMBL/GenBank/DDBJ databases">
        <title>The Genome Sequence of Lactobacillus gasseri strain SV-16A-US.</title>
        <authorList>
            <consortium name="The Broad Institute Genome Sequencing Platform"/>
            <person name="Ward D."/>
            <person name="Earl A."/>
            <person name="Feldgarden M."/>
            <person name="Gevers D."/>
            <person name="Young S.K."/>
            <person name="Zeng Q."/>
            <person name="Koehrsen M."/>
            <person name="Alvarado L."/>
            <person name="Berlin A."/>
            <person name="Bochicchio J."/>
            <person name="Borenstein D."/>
            <person name="Chapman S.B."/>
            <person name="Chen Z."/>
            <person name="Engels R."/>
            <person name="Freedman E."/>
            <person name="Gellesch M."/>
            <person name="Goldberg J."/>
            <person name="Griggs A."/>
            <person name="Gujja S."/>
            <person name="Heilman E."/>
            <person name="Heiman D."/>
            <person name="Hepburn T."/>
            <person name="Howarth C."/>
            <person name="Jen D."/>
            <person name="Larson L."/>
            <person name="Mehta T."/>
            <person name="Park D."/>
            <person name="Pearson M."/>
            <person name="Roberts A."/>
            <person name="Saif S."/>
            <person name="Shea T."/>
            <person name="Shenoy N."/>
            <person name="Sisk P."/>
            <person name="Stolte C."/>
            <person name="Sykes S."/>
            <person name="Thomson T."/>
            <person name="Walk T."/>
            <person name="White J."/>
            <person name="Yandava C."/>
            <person name="Liu Y."/>
            <person name="Xu Q."/>
            <person name="Haas B."/>
            <person name="Nusbaum C."/>
            <person name="Birren B."/>
        </authorList>
    </citation>
    <scope>NUCLEOTIDE SEQUENCE [LARGE SCALE GENOMIC DNA]</scope>
    <source>
        <strain evidence="1 2">SV-16A-US</strain>
    </source>
</reference>
<gene>
    <name evidence="1" type="ORF">HMPREF5175_01498</name>
</gene>
<evidence type="ECO:0000313" key="1">
    <source>
        <dbReference type="EMBL" id="KFL97020.1"/>
    </source>
</evidence>
<evidence type="ECO:0000313" key="2">
    <source>
        <dbReference type="Proteomes" id="UP000030761"/>
    </source>
</evidence>
<evidence type="ECO:0008006" key="3">
    <source>
        <dbReference type="Google" id="ProtNLM"/>
    </source>
</evidence>
<protein>
    <recommendedName>
        <fullName evidence="3">Transposase</fullName>
    </recommendedName>
</protein>
<name>A0AB34P140_LACGS</name>
<organism evidence="1 2">
    <name type="scientific">Lactobacillus gasseri SV-16A-US</name>
    <dbReference type="NCBI Taxonomy" id="575604"/>
    <lineage>
        <taxon>Bacteria</taxon>
        <taxon>Bacillati</taxon>
        <taxon>Bacillota</taxon>
        <taxon>Bacilli</taxon>
        <taxon>Lactobacillales</taxon>
        <taxon>Lactobacillaceae</taxon>
        <taxon>Lactobacillus</taxon>
    </lineage>
</organism>